<sequence length="605" mass="70510">MLIEFYKIGEVISVHGKKIKIHVFENKNSTILIHKGKIVKNVSVGSYVKIPKGFSNVICRIEGEYIEKYENLSDFTKENESIKRIIEVSILGVLENNKFKRGLIEIPLIFSDVYIIENEEIKEIFKMSEKPEKSICIGTLHDYKSQKFCVDISLFASHIGIFGNTGSGKSNTLAKIYTECFEKYKTNANFKKSSFIIIDFNGEYKSSFVEEKKVLNLSTRKNNADKISIEDSFLEDIDVWSIICEATEKTQRPFLNRAIRLYKFQKKEDMHSDEYISTLKKTFTKLINGYFEKPNLITPHNRLIKKIVELMFKSTEEFQEMLDTLYIHAANGKMTIVIENGNNKQYCDKFEDFENKITNPLIEKLFTDGNIIKCDNYSLFEYSMLYNYINELQRQSINEEHIAPFIRRFENRLISIKNIFKIADIEESNIEIYNLEDVNIEFKKIIPLIICKHKYEKHKLKEKKGSLHLIIDEAHTILSETSERESATWKDYRLETFEEIIKEGRKFGVFLTIASQRPSDISETIISQLHHYFIHRLVNNEDLRAINKAVSFIDNTSYEMIPILPQGVCIFTGVSANFPVLTQIDILNSQLQPQSNTIDLSELWK</sequence>
<dbReference type="RefSeq" id="WP_316558046.1">
    <property type="nucleotide sequence ID" value="NZ_CP131059.1"/>
</dbReference>
<evidence type="ECO:0000256" key="2">
    <source>
        <dbReference type="ARBA" id="ARBA00034617"/>
    </source>
</evidence>
<gene>
    <name evidence="6" type="ORF">MmiHf6_03500</name>
</gene>
<dbReference type="InterPro" id="IPR002789">
    <property type="entry name" value="HerA_central"/>
</dbReference>
<evidence type="ECO:0000313" key="7">
    <source>
        <dbReference type="Proteomes" id="UP001302978"/>
    </source>
</evidence>
<organism evidence="6 7">
    <name type="scientific">Methanimicrococcus hongohii</name>
    <dbReference type="NCBI Taxonomy" id="3028295"/>
    <lineage>
        <taxon>Archaea</taxon>
        <taxon>Methanobacteriati</taxon>
        <taxon>Methanobacteriota</taxon>
        <taxon>Stenosarchaea group</taxon>
        <taxon>Methanomicrobia</taxon>
        <taxon>Methanosarcinales</taxon>
        <taxon>Methanosarcinaceae</taxon>
        <taxon>Methanimicrococcus</taxon>
    </lineage>
</organism>
<dbReference type="Gene3D" id="3.40.50.300">
    <property type="entry name" value="P-loop containing nucleotide triphosphate hydrolases"/>
    <property type="match status" value="2"/>
</dbReference>
<comment type="similarity">
    <text evidence="1">Belongs to the HerA family.</text>
</comment>
<dbReference type="Proteomes" id="UP001302978">
    <property type="component" value="Chromosome"/>
</dbReference>
<dbReference type="GO" id="GO:0043139">
    <property type="term" value="F:5'-3' DNA helicase activity"/>
    <property type="evidence" value="ECO:0007669"/>
    <property type="project" value="UniProtKB-EC"/>
</dbReference>
<comment type="catalytic activity">
    <reaction evidence="2">
        <text>Couples ATP hydrolysis with the unwinding of duplex DNA by translocating in the 3'-5' direction.</text>
        <dbReference type="EC" id="5.6.2.4"/>
    </reaction>
</comment>
<evidence type="ECO:0000259" key="5">
    <source>
        <dbReference type="Pfam" id="PF01935"/>
    </source>
</evidence>
<dbReference type="GO" id="GO:0043138">
    <property type="term" value="F:3'-5' DNA helicase activity"/>
    <property type="evidence" value="ECO:0007669"/>
    <property type="project" value="UniProtKB-EC"/>
</dbReference>
<dbReference type="AlphaFoldDB" id="A0AA96UZN8"/>
<name>A0AA96UZN8_9EURY</name>
<dbReference type="GeneID" id="85194818"/>
<protein>
    <recommendedName>
        <fullName evidence="5">Helicase HerA central domain-containing protein</fullName>
    </recommendedName>
</protein>
<dbReference type="EMBL" id="CP131059">
    <property type="protein sequence ID" value="WNY23053.1"/>
    <property type="molecule type" value="Genomic_DNA"/>
</dbReference>
<dbReference type="Pfam" id="PF01935">
    <property type="entry name" value="DUF87"/>
    <property type="match status" value="1"/>
</dbReference>
<evidence type="ECO:0000256" key="1">
    <source>
        <dbReference type="ARBA" id="ARBA00007816"/>
    </source>
</evidence>
<evidence type="ECO:0000313" key="6">
    <source>
        <dbReference type="EMBL" id="WNY23053.1"/>
    </source>
</evidence>
<reference evidence="6 7" key="1">
    <citation type="submission" date="2023-07" db="EMBL/GenBank/DDBJ databases">
        <title>Closed genoem sequence of Methanomicrococcus sp. Hf6.</title>
        <authorList>
            <person name="Poehlein A."/>
            <person name="Protasov E."/>
            <person name="Platt K."/>
            <person name="Reeh H."/>
            <person name="Daniel R."/>
            <person name="Brune A."/>
        </authorList>
    </citation>
    <scope>NUCLEOTIDE SEQUENCE [LARGE SCALE GENOMIC DNA]</scope>
    <source>
        <strain evidence="6 7">Hf6</strain>
    </source>
</reference>
<accession>A0AA96UZN8</accession>
<evidence type="ECO:0000256" key="4">
    <source>
        <dbReference type="ARBA" id="ARBA00048988"/>
    </source>
</evidence>
<comment type="catalytic activity">
    <reaction evidence="4">
        <text>ATP + H2O = ADP + phosphate + H(+)</text>
        <dbReference type="Rhea" id="RHEA:13065"/>
        <dbReference type="ChEBI" id="CHEBI:15377"/>
        <dbReference type="ChEBI" id="CHEBI:15378"/>
        <dbReference type="ChEBI" id="CHEBI:30616"/>
        <dbReference type="ChEBI" id="CHEBI:43474"/>
        <dbReference type="ChEBI" id="CHEBI:456216"/>
        <dbReference type="EC" id="5.6.2.4"/>
    </reaction>
</comment>
<dbReference type="InterPro" id="IPR008571">
    <property type="entry name" value="HerA-like"/>
</dbReference>
<proteinExistence type="inferred from homology"/>
<feature type="domain" description="Helicase HerA central" evidence="5">
    <location>
        <begin position="135"/>
        <end position="325"/>
    </location>
</feature>
<dbReference type="SUPFAM" id="SSF52540">
    <property type="entry name" value="P-loop containing nucleoside triphosphate hydrolases"/>
    <property type="match status" value="1"/>
</dbReference>
<evidence type="ECO:0000256" key="3">
    <source>
        <dbReference type="ARBA" id="ARBA00048954"/>
    </source>
</evidence>
<dbReference type="PANTHER" id="PTHR42957">
    <property type="entry name" value="HELICASE MJ1565-RELATED"/>
    <property type="match status" value="1"/>
</dbReference>
<dbReference type="KEGG" id="mehf:MmiHf6_03500"/>
<comment type="catalytic activity">
    <reaction evidence="3">
        <text>ATP + H2O = ADP + phosphate + H(+)</text>
        <dbReference type="Rhea" id="RHEA:13065"/>
        <dbReference type="ChEBI" id="CHEBI:15377"/>
        <dbReference type="ChEBI" id="CHEBI:15378"/>
        <dbReference type="ChEBI" id="CHEBI:30616"/>
        <dbReference type="ChEBI" id="CHEBI:43474"/>
        <dbReference type="ChEBI" id="CHEBI:456216"/>
        <dbReference type="EC" id="5.6.2.3"/>
    </reaction>
</comment>
<dbReference type="PANTHER" id="PTHR42957:SF1">
    <property type="entry name" value="HELICASE MJ1565-RELATED"/>
    <property type="match status" value="1"/>
</dbReference>
<dbReference type="InterPro" id="IPR027417">
    <property type="entry name" value="P-loop_NTPase"/>
</dbReference>
<keyword evidence="7" id="KW-1185">Reference proteome</keyword>